<sequence>MTGRRDEIVEAALAVIRESGLTAFTQPRVARRTGLRQSHLTYYFPTRDELLVAVAHEAVRQRLVALGPVGTAPTAGAKVAALAAVLVAPEQTRVLLALTQSADVVPDVRLAMVELGRGLIPLAASLLGASGAEITPAALDVLQSTSTGIAVLALAQGGEAFRPRAEAALTAVLHGLAVTNPLREARP</sequence>
<dbReference type="InterPro" id="IPR009057">
    <property type="entry name" value="Homeodomain-like_sf"/>
</dbReference>
<comment type="caution">
    <text evidence="4">The sequence shown here is derived from an EMBL/GenBank/DDBJ whole genome shotgun (WGS) entry which is preliminary data.</text>
</comment>
<evidence type="ECO:0000313" key="5">
    <source>
        <dbReference type="Proteomes" id="UP001385809"/>
    </source>
</evidence>
<dbReference type="Proteomes" id="UP001385809">
    <property type="component" value="Unassembled WGS sequence"/>
</dbReference>
<dbReference type="PRINTS" id="PR00455">
    <property type="entry name" value="HTHTETR"/>
</dbReference>
<proteinExistence type="predicted"/>
<evidence type="ECO:0000256" key="1">
    <source>
        <dbReference type="ARBA" id="ARBA00023125"/>
    </source>
</evidence>
<dbReference type="EMBL" id="JBBEGN010000006">
    <property type="protein sequence ID" value="MEJ2869095.1"/>
    <property type="molecule type" value="Genomic_DNA"/>
</dbReference>
<dbReference type="Pfam" id="PF00440">
    <property type="entry name" value="TetR_N"/>
    <property type="match status" value="1"/>
</dbReference>
<feature type="domain" description="HTH tetR-type" evidence="3">
    <location>
        <begin position="2"/>
        <end position="62"/>
    </location>
</feature>
<evidence type="ECO:0000313" key="4">
    <source>
        <dbReference type="EMBL" id="MEJ2869095.1"/>
    </source>
</evidence>
<accession>A0ABU8MP91</accession>
<keyword evidence="5" id="KW-1185">Reference proteome</keyword>
<dbReference type="InterPro" id="IPR001647">
    <property type="entry name" value="HTH_TetR"/>
</dbReference>
<dbReference type="RefSeq" id="WP_337695674.1">
    <property type="nucleotide sequence ID" value="NZ_JBBEGN010000006.1"/>
</dbReference>
<keyword evidence="1 2" id="KW-0238">DNA-binding</keyword>
<dbReference type="PROSITE" id="PS50977">
    <property type="entry name" value="HTH_TETR_2"/>
    <property type="match status" value="1"/>
</dbReference>
<evidence type="ECO:0000256" key="2">
    <source>
        <dbReference type="PROSITE-ProRule" id="PRU00335"/>
    </source>
</evidence>
<feature type="DNA-binding region" description="H-T-H motif" evidence="2">
    <location>
        <begin position="25"/>
        <end position="44"/>
    </location>
</feature>
<gene>
    <name evidence="4" type="ORF">WCD74_15080</name>
</gene>
<dbReference type="Gene3D" id="1.10.357.10">
    <property type="entry name" value="Tetracycline Repressor, domain 2"/>
    <property type="match status" value="1"/>
</dbReference>
<protein>
    <submittedName>
        <fullName evidence="4">Helix-turn-helix domain-containing protein</fullName>
    </submittedName>
</protein>
<reference evidence="4 5" key="1">
    <citation type="submission" date="2024-03" db="EMBL/GenBank/DDBJ databases">
        <title>Actinomycetospora sp. OC33-EN08, a novel actinomycete isolated from wild orchid (Aerides multiflora).</title>
        <authorList>
            <person name="Suriyachadkun C."/>
        </authorList>
    </citation>
    <scope>NUCLEOTIDE SEQUENCE [LARGE SCALE GENOMIC DNA]</scope>
    <source>
        <strain evidence="4 5">OC33-EN08</strain>
    </source>
</reference>
<evidence type="ECO:0000259" key="3">
    <source>
        <dbReference type="PROSITE" id="PS50977"/>
    </source>
</evidence>
<dbReference type="SUPFAM" id="SSF46689">
    <property type="entry name" value="Homeodomain-like"/>
    <property type="match status" value="1"/>
</dbReference>
<name>A0ABU8MP91_9PSEU</name>
<organism evidence="4 5">
    <name type="scientific">Actinomycetospora aurantiaca</name>
    <dbReference type="NCBI Taxonomy" id="3129233"/>
    <lineage>
        <taxon>Bacteria</taxon>
        <taxon>Bacillati</taxon>
        <taxon>Actinomycetota</taxon>
        <taxon>Actinomycetes</taxon>
        <taxon>Pseudonocardiales</taxon>
        <taxon>Pseudonocardiaceae</taxon>
        <taxon>Actinomycetospora</taxon>
    </lineage>
</organism>